<dbReference type="InterPro" id="IPR011048">
    <property type="entry name" value="Haem_d1_sf"/>
</dbReference>
<dbReference type="InterPro" id="IPR015943">
    <property type="entry name" value="WD40/YVTN_repeat-like_dom_sf"/>
</dbReference>
<dbReference type="PANTHER" id="PTHR46928:SF1">
    <property type="entry name" value="MESENCHYME-SPECIFIC CELL SURFACE GLYCOPROTEIN"/>
    <property type="match status" value="1"/>
</dbReference>
<proteinExistence type="predicted"/>
<feature type="domain" description="Choice-of-anchor I" evidence="3">
    <location>
        <begin position="127"/>
        <end position="402"/>
    </location>
</feature>
<gene>
    <name evidence="4" type="ORF">G9U52_03875</name>
</gene>
<dbReference type="RefSeq" id="WP_166146356.1">
    <property type="nucleotide sequence ID" value="NZ_JAAOIW010000001.1"/>
</dbReference>
<name>A0ABX0IYD3_9BACL</name>
<evidence type="ECO:0000256" key="1">
    <source>
        <dbReference type="SAM" id="SignalP"/>
    </source>
</evidence>
<dbReference type="InterPro" id="IPR012854">
    <property type="entry name" value="Cu_amine_oxidase-like_N"/>
</dbReference>
<dbReference type="InterPro" id="IPR052956">
    <property type="entry name" value="Mesenchyme-surface_protein"/>
</dbReference>
<accession>A0ABX0IYD3</accession>
<feature type="chain" id="PRO_5047346816" evidence="1">
    <location>
        <begin position="29"/>
        <end position="520"/>
    </location>
</feature>
<evidence type="ECO:0000259" key="2">
    <source>
        <dbReference type="Pfam" id="PF07833"/>
    </source>
</evidence>
<reference evidence="4" key="1">
    <citation type="submission" date="2020-03" db="EMBL/GenBank/DDBJ databases">
        <title>Draft sequencing of Paenibacilllus sp. S3N08.</title>
        <authorList>
            <person name="Kim D.-U."/>
        </authorList>
    </citation>
    <scope>NUCLEOTIDE SEQUENCE</scope>
    <source>
        <strain evidence="4">S3N08</strain>
    </source>
</reference>
<keyword evidence="5" id="KW-1185">Reference proteome</keyword>
<dbReference type="PANTHER" id="PTHR46928">
    <property type="entry name" value="MESENCHYME-SPECIFIC CELL SURFACE GLYCOPROTEIN"/>
    <property type="match status" value="1"/>
</dbReference>
<dbReference type="Pfam" id="PF22494">
    <property type="entry name" value="choice_anch_I"/>
    <property type="match status" value="1"/>
</dbReference>
<dbReference type="Proteomes" id="UP001165962">
    <property type="component" value="Unassembled WGS sequence"/>
</dbReference>
<feature type="domain" description="Copper amine oxidase-like N-terminal" evidence="2">
    <location>
        <begin position="34"/>
        <end position="94"/>
    </location>
</feature>
<sequence>MKHSKKLLTSMTASAIFLTSLTAPAAFAAESKDVPVRKTIENMEGKITWNDKDRSIQIDVGSVQALLKLDSEDATLQGKSIKLNKKPYLLDQMAQISPETLLSIQQLVIAAQNKTGYEVAATFKMPNGKAEIISSTPDGKRLVVTEDDLGSVSILNIEDVTKVTILKTVSLKSLSDKVAVTSVAVTTDGKYALAAVRTGDDKNTASKGIVAVIDLTTYAVAKTYEVGIGPDSIVLSKDGKYAVVAIEDEEIDIAKDEIDYKNAKRPGSIAVISFAGGDATQGELTDIKVDLTAVKGAIYPHDPQPEYIAISPDSLTAAITLQENNAIAMVDLSKKAITSIFALGVTKHKADLKTDDKVSITEDLTSRPEPDGIAFTSDGKYLFTANEGDLGKDEFKDGVRSGGRNVMGWDLNGNVVYDSMEWIDHSAALAGLYPEDRSGNRGSEVENLTIAEVGGKQIMAVAAERANAIVFFDVTNPLKPVHLGLLPSGTSPEGIIKVTGRNLFISADEVAGSLTFYQGK</sequence>
<dbReference type="Pfam" id="PF07833">
    <property type="entry name" value="Cu_amine_oxidN1"/>
    <property type="match status" value="1"/>
</dbReference>
<feature type="signal peptide" evidence="1">
    <location>
        <begin position="1"/>
        <end position="28"/>
    </location>
</feature>
<evidence type="ECO:0000313" key="5">
    <source>
        <dbReference type="Proteomes" id="UP001165962"/>
    </source>
</evidence>
<dbReference type="InterPro" id="IPR036582">
    <property type="entry name" value="Mao_N_sf"/>
</dbReference>
<dbReference type="Gene3D" id="2.130.10.10">
    <property type="entry name" value="YVTN repeat-like/Quinoprotein amine dehydrogenase"/>
    <property type="match status" value="2"/>
</dbReference>
<evidence type="ECO:0000259" key="3">
    <source>
        <dbReference type="Pfam" id="PF22494"/>
    </source>
</evidence>
<dbReference type="Gene3D" id="3.30.457.10">
    <property type="entry name" value="Copper amine oxidase-like, N-terminal domain"/>
    <property type="match status" value="1"/>
</dbReference>
<dbReference type="SUPFAM" id="SSF55383">
    <property type="entry name" value="Copper amine oxidase, domain N"/>
    <property type="match status" value="1"/>
</dbReference>
<dbReference type="InterPro" id="IPR055188">
    <property type="entry name" value="Choice_anch_I"/>
</dbReference>
<dbReference type="SUPFAM" id="SSF51004">
    <property type="entry name" value="C-terminal (heme d1) domain of cytochrome cd1-nitrite reductase"/>
    <property type="match status" value="1"/>
</dbReference>
<dbReference type="EMBL" id="JAAOIW010000001">
    <property type="protein sequence ID" value="NHN28970.1"/>
    <property type="molecule type" value="Genomic_DNA"/>
</dbReference>
<protein>
    <submittedName>
        <fullName evidence="4">YncE family protein</fullName>
    </submittedName>
</protein>
<organism evidence="4 5">
    <name type="scientific">Paenibacillus agricola</name>
    <dbReference type="NCBI Taxonomy" id="2716264"/>
    <lineage>
        <taxon>Bacteria</taxon>
        <taxon>Bacillati</taxon>
        <taxon>Bacillota</taxon>
        <taxon>Bacilli</taxon>
        <taxon>Bacillales</taxon>
        <taxon>Paenibacillaceae</taxon>
        <taxon>Paenibacillus</taxon>
    </lineage>
</organism>
<comment type="caution">
    <text evidence="4">The sequence shown here is derived from an EMBL/GenBank/DDBJ whole genome shotgun (WGS) entry which is preliminary data.</text>
</comment>
<evidence type="ECO:0000313" key="4">
    <source>
        <dbReference type="EMBL" id="NHN28970.1"/>
    </source>
</evidence>
<keyword evidence="1" id="KW-0732">Signal</keyword>